<feature type="compositionally biased region" description="Polar residues" evidence="1">
    <location>
        <begin position="130"/>
        <end position="146"/>
    </location>
</feature>
<feature type="compositionally biased region" description="Polar residues" evidence="1">
    <location>
        <begin position="84"/>
        <end position="102"/>
    </location>
</feature>
<feature type="region of interest" description="Disordered" evidence="1">
    <location>
        <begin position="130"/>
        <end position="193"/>
    </location>
</feature>
<keyword evidence="3" id="KW-1185">Reference proteome</keyword>
<feature type="compositionally biased region" description="Basic and acidic residues" evidence="1">
    <location>
        <begin position="164"/>
        <end position="193"/>
    </location>
</feature>
<protein>
    <submittedName>
        <fullName evidence="2">Uncharacterized protein</fullName>
    </submittedName>
</protein>
<feature type="region of interest" description="Disordered" evidence="1">
    <location>
        <begin position="39"/>
        <end position="109"/>
    </location>
</feature>
<dbReference type="EMBL" id="OY660883">
    <property type="protein sequence ID" value="CAJ1081530.1"/>
    <property type="molecule type" value="Genomic_DNA"/>
</dbReference>
<accession>A0AAV1H671</accession>
<organism evidence="2 3">
    <name type="scientific">Xyrichtys novacula</name>
    <name type="common">Pearly razorfish</name>
    <name type="synonym">Hemipteronotus novacula</name>
    <dbReference type="NCBI Taxonomy" id="13765"/>
    <lineage>
        <taxon>Eukaryota</taxon>
        <taxon>Metazoa</taxon>
        <taxon>Chordata</taxon>
        <taxon>Craniata</taxon>
        <taxon>Vertebrata</taxon>
        <taxon>Euteleostomi</taxon>
        <taxon>Actinopterygii</taxon>
        <taxon>Neopterygii</taxon>
        <taxon>Teleostei</taxon>
        <taxon>Neoteleostei</taxon>
        <taxon>Acanthomorphata</taxon>
        <taxon>Eupercaria</taxon>
        <taxon>Labriformes</taxon>
        <taxon>Labridae</taxon>
        <taxon>Xyrichtys</taxon>
    </lineage>
</organism>
<sequence>MIWDPVSPVSEQFWVSPGSKTRTTVCCRSLKNRLFERLYRNSENPGRSAGSTQTDPDGSKLIRIKTSDSGPTKDPPLCLLRHQSCPSSSAKTSHQSSRTGTLRGSVFDGGFSGRGASLLQTRVLRFQDESPSVTTAGFNPSESSGLTGDDSGPSADQRTGAETGGEKNSRDTSKTEIKESRESRGREDRETRR</sequence>
<proteinExistence type="predicted"/>
<evidence type="ECO:0000313" key="2">
    <source>
        <dbReference type="EMBL" id="CAJ1081530.1"/>
    </source>
</evidence>
<feature type="compositionally biased region" description="Polar residues" evidence="1">
    <location>
        <begin position="41"/>
        <end position="56"/>
    </location>
</feature>
<gene>
    <name evidence="2" type="ORF">XNOV1_A008256</name>
</gene>
<name>A0AAV1H671_XYRNO</name>
<reference evidence="2" key="1">
    <citation type="submission" date="2023-08" db="EMBL/GenBank/DDBJ databases">
        <authorList>
            <person name="Alioto T."/>
            <person name="Alioto T."/>
            <person name="Gomez Garrido J."/>
        </authorList>
    </citation>
    <scope>NUCLEOTIDE SEQUENCE</scope>
</reference>
<evidence type="ECO:0000256" key="1">
    <source>
        <dbReference type="SAM" id="MobiDB-lite"/>
    </source>
</evidence>
<dbReference type="Proteomes" id="UP001178508">
    <property type="component" value="Chromosome 20"/>
</dbReference>
<evidence type="ECO:0000313" key="3">
    <source>
        <dbReference type="Proteomes" id="UP001178508"/>
    </source>
</evidence>
<dbReference type="AlphaFoldDB" id="A0AAV1H671"/>